<dbReference type="HOGENOM" id="CLU_867551_0_0_1"/>
<gene>
    <name evidence="2" type="ORF">M408DRAFT_62143</name>
</gene>
<keyword evidence="3" id="KW-1185">Reference proteome</keyword>
<dbReference type="Gene3D" id="2.60.120.260">
    <property type="entry name" value="Galactose-binding domain-like"/>
    <property type="match status" value="1"/>
</dbReference>
<dbReference type="PANTHER" id="PTHR37834:SF2">
    <property type="entry name" value="ESTERASE, SGNH HYDROLASE-TYPE"/>
    <property type="match status" value="1"/>
</dbReference>
<proteinExistence type="predicted"/>
<dbReference type="OrthoDB" id="426133at2759"/>
<reference evidence="3" key="2">
    <citation type="submission" date="2015-01" db="EMBL/GenBank/DDBJ databases">
        <title>Evolutionary Origins and Diversification of the Mycorrhizal Mutualists.</title>
        <authorList>
            <consortium name="DOE Joint Genome Institute"/>
            <consortium name="Mycorrhizal Genomics Consortium"/>
            <person name="Kohler A."/>
            <person name="Kuo A."/>
            <person name="Nagy L.G."/>
            <person name="Floudas D."/>
            <person name="Copeland A."/>
            <person name="Barry K.W."/>
            <person name="Cichocki N."/>
            <person name="Veneault-Fourrey C."/>
            <person name="LaButti K."/>
            <person name="Lindquist E.A."/>
            <person name="Lipzen A."/>
            <person name="Lundell T."/>
            <person name="Morin E."/>
            <person name="Murat C."/>
            <person name="Riley R."/>
            <person name="Ohm R."/>
            <person name="Sun H."/>
            <person name="Tunlid A."/>
            <person name="Henrissat B."/>
            <person name="Grigoriev I.V."/>
            <person name="Hibbett D.S."/>
            <person name="Martin F."/>
        </authorList>
    </citation>
    <scope>NUCLEOTIDE SEQUENCE [LARGE SCALE GENOMIC DNA]</scope>
    <source>
        <strain evidence="3">MAFF 305830</strain>
    </source>
</reference>
<dbReference type="Proteomes" id="UP000054097">
    <property type="component" value="Unassembled WGS sequence"/>
</dbReference>
<dbReference type="AlphaFoldDB" id="A0A0C3BKX0"/>
<dbReference type="InterPro" id="IPR052762">
    <property type="entry name" value="PCW_deacetylase/CE"/>
</dbReference>
<evidence type="ECO:0000313" key="3">
    <source>
        <dbReference type="Proteomes" id="UP000054097"/>
    </source>
</evidence>
<dbReference type="InterPro" id="IPR013830">
    <property type="entry name" value="SGNH_hydro"/>
</dbReference>
<feature type="domain" description="SGNH hydrolase-type esterase" evidence="1">
    <location>
        <begin position="142"/>
        <end position="331"/>
    </location>
</feature>
<dbReference type="Gene3D" id="3.40.50.1110">
    <property type="entry name" value="SGNH hydrolase"/>
    <property type="match status" value="1"/>
</dbReference>
<protein>
    <submittedName>
        <fullName evidence="2">Carbohydrate esterase family 2 protein</fullName>
    </submittedName>
</protein>
<dbReference type="EMBL" id="KN824279">
    <property type="protein sequence ID" value="KIM32699.1"/>
    <property type="molecule type" value="Genomic_DNA"/>
</dbReference>
<organism evidence="2 3">
    <name type="scientific">Serendipita vermifera MAFF 305830</name>
    <dbReference type="NCBI Taxonomy" id="933852"/>
    <lineage>
        <taxon>Eukaryota</taxon>
        <taxon>Fungi</taxon>
        <taxon>Dikarya</taxon>
        <taxon>Basidiomycota</taxon>
        <taxon>Agaricomycotina</taxon>
        <taxon>Agaricomycetes</taxon>
        <taxon>Sebacinales</taxon>
        <taxon>Serendipitaceae</taxon>
        <taxon>Serendipita</taxon>
    </lineage>
</organism>
<reference evidence="2 3" key="1">
    <citation type="submission" date="2014-04" db="EMBL/GenBank/DDBJ databases">
        <authorList>
            <consortium name="DOE Joint Genome Institute"/>
            <person name="Kuo A."/>
            <person name="Zuccaro A."/>
            <person name="Kohler A."/>
            <person name="Nagy L.G."/>
            <person name="Floudas D."/>
            <person name="Copeland A."/>
            <person name="Barry K.W."/>
            <person name="Cichocki N."/>
            <person name="Veneault-Fourrey C."/>
            <person name="LaButti K."/>
            <person name="Lindquist E.A."/>
            <person name="Lipzen A."/>
            <person name="Lundell T."/>
            <person name="Morin E."/>
            <person name="Murat C."/>
            <person name="Sun H."/>
            <person name="Tunlid A."/>
            <person name="Henrissat B."/>
            <person name="Grigoriev I.V."/>
            <person name="Hibbett D.S."/>
            <person name="Martin F."/>
            <person name="Nordberg H.P."/>
            <person name="Cantor M.N."/>
            <person name="Hua S.X."/>
        </authorList>
    </citation>
    <scope>NUCLEOTIDE SEQUENCE [LARGE SCALE GENOMIC DNA]</scope>
    <source>
        <strain evidence="2 3">MAFF 305830</strain>
    </source>
</reference>
<evidence type="ECO:0000259" key="1">
    <source>
        <dbReference type="Pfam" id="PF13472"/>
    </source>
</evidence>
<sequence length="359" mass="40047">MAAAVVHVSATASNVVYPNNPLIWYHGRWDSSYGTWWTGSGLTLHVEGLSSLSLQLGPNTTSPSVAVGLSVNYGEFTTLQLAKGANEIPLGLNSTTSSRTHSSVIRLNVQGWQNNNLYLEKITLNSGAKLRPYTPSQLNFQFIGDSLSSGQYIPNGVDGAWPFLAAETFKAEQLINAQPGGCLTDQFCWGNAHGISYQFFKTEDNGYYYNPNHNYTTDWDFRRDYRATHVFVEVGANDNAYNITAASITSTYLDFLVKLRRIYPVQPIFVVGIWGWPSSDGSVYYYYDGVFENVVAQRNAKGDKRVYFIDTKGWVGWDDIYSDNSHPNQPGSVNIAAKLGAWLKNWGLQPQKKWPTKVD</sequence>
<dbReference type="PANTHER" id="PTHR37834">
    <property type="entry name" value="GDSL-LIKE LIPASE/ACYLHYDROLASE DOMAIN PROTEIN (AFU_ORTHOLOGUE AFUA_2G00620)"/>
    <property type="match status" value="1"/>
</dbReference>
<dbReference type="SUPFAM" id="SSF52266">
    <property type="entry name" value="SGNH hydrolase"/>
    <property type="match status" value="1"/>
</dbReference>
<evidence type="ECO:0000313" key="2">
    <source>
        <dbReference type="EMBL" id="KIM32699.1"/>
    </source>
</evidence>
<dbReference type="Pfam" id="PF13472">
    <property type="entry name" value="Lipase_GDSL_2"/>
    <property type="match status" value="1"/>
</dbReference>
<name>A0A0C3BKX0_SERVB</name>
<accession>A0A0C3BKX0</accession>
<dbReference type="InterPro" id="IPR036514">
    <property type="entry name" value="SGNH_hydro_sf"/>
</dbReference>